<feature type="region of interest" description="Disordered" evidence="3">
    <location>
        <begin position="228"/>
        <end position="260"/>
    </location>
</feature>
<reference evidence="5 6" key="1">
    <citation type="journal article" date="2020" name="Nat. Food">
        <title>A phased Vanilla planifolia genome enables genetic improvement of flavour and production.</title>
        <authorList>
            <person name="Hasing T."/>
            <person name="Tang H."/>
            <person name="Brym M."/>
            <person name="Khazi F."/>
            <person name="Huang T."/>
            <person name="Chambers A.H."/>
        </authorList>
    </citation>
    <scope>NUCLEOTIDE SEQUENCE [LARGE SCALE GENOMIC DNA]</scope>
    <source>
        <tissue evidence="5">Leaf</tissue>
    </source>
</reference>
<evidence type="ECO:0000256" key="2">
    <source>
        <dbReference type="PROSITE-ProRule" id="PRU00626"/>
    </source>
</evidence>
<dbReference type="PANTHER" id="PTHR47714:SF1">
    <property type="entry name" value="RNA-BINDING CRS1 _ YHBY (CRM) DOMAIN PROTEIN"/>
    <property type="match status" value="1"/>
</dbReference>
<dbReference type="InterPro" id="IPR001890">
    <property type="entry name" value="RNA-binding_CRM"/>
</dbReference>
<dbReference type="OrthoDB" id="6407410at2759"/>
<gene>
    <name evidence="5" type="ORF">HPP92_007403</name>
</gene>
<evidence type="ECO:0000259" key="4">
    <source>
        <dbReference type="PROSITE" id="PS51295"/>
    </source>
</evidence>
<dbReference type="AlphaFoldDB" id="A0A835RMA5"/>
<feature type="domain" description="CRM" evidence="4">
    <location>
        <begin position="119"/>
        <end position="218"/>
    </location>
</feature>
<dbReference type="PROSITE" id="PS51295">
    <property type="entry name" value="CRM"/>
    <property type="match status" value="1"/>
</dbReference>
<protein>
    <recommendedName>
        <fullName evidence="4">CRM domain-containing protein</fullName>
    </recommendedName>
</protein>
<organism evidence="5 6">
    <name type="scientific">Vanilla planifolia</name>
    <name type="common">Vanilla</name>
    <dbReference type="NCBI Taxonomy" id="51239"/>
    <lineage>
        <taxon>Eukaryota</taxon>
        <taxon>Viridiplantae</taxon>
        <taxon>Streptophyta</taxon>
        <taxon>Embryophyta</taxon>
        <taxon>Tracheophyta</taxon>
        <taxon>Spermatophyta</taxon>
        <taxon>Magnoliopsida</taxon>
        <taxon>Liliopsida</taxon>
        <taxon>Asparagales</taxon>
        <taxon>Orchidaceae</taxon>
        <taxon>Vanilloideae</taxon>
        <taxon>Vanilleae</taxon>
        <taxon>Vanilla</taxon>
    </lineage>
</organism>
<evidence type="ECO:0000256" key="3">
    <source>
        <dbReference type="SAM" id="MobiDB-lite"/>
    </source>
</evidence>
<comment type="caution">
    <text evidence="5">The sequence shown here is derived from an EMBL/GenBank/DDBJ whole genome shotgun (WGS) entry which is preliminary data.</text>
</comment>
<dbReference type="GO" id="GO:0009507">
    <property type="term" value="C:chloroplast"/>
    <property type="evidence" value="ECO:0007669"/>
    <property type="project" value="TreeGrafter"/>
</dbReference>
<keyword evidence="1 2" id="KW-0694">RNA-binding</keyword>
<dbReference type="FunFam" id="3.30.110.60:FF:000004">
    <property type="entry name" value="RNA-binding CRS1 / YhbY (CRM) domain protein"/>
    <property type="match status" value="1"/>
</dbReference>
<keyword evidence="6" id="KW-1185">Reference proteome</keyword>
<accession>A0A835RMA5</accession>
<dbReference type="InterPro" id="IPR035920">
    <property type="entry name" value="YhbY-like_sf"/>
</dbReference>
<feature type="compositionally biased region" description="Basic and acidic residues" evidence="3">
    <location>
        <begin position="239"/>
        <end position="260"/>
    </location>
</feature>
<proteinExistence type="predicted"/>
<dbReference type="GO" id="GO:0003723">
    <property type="term" value="F:RNA binding"/>
    <property type="evidence" value="ECO:0007669"/>
    <property type="project" value="UniProtKB-UniRule"/>
</dbReference>
<dbReference type="SMART" id="SM01103">
    <property type="entry name" value="CRS1_YhbY"/>
    <property type="match status" value="1"/>
</dbReference>
<dbReference type="Gene3D" id="3.30.110.60">
    <property type="entry name" value="YhbY-like"/>
    <property type="match status" value="1"/>
</dbReference>
<dbReference type="Proteomes" id="UP000636800">
    <property type="component" value="Chromosome 3"/>
</dbReference>
<sequence>MALASTVLRPLVRFPSLCSSIRRVSFYTCLLPFHFSSPSPTLFLSHLFSSSSSFSVLTASSNPTLLDYQSELLESELPDDCDLAAEDENLLVEKEEDEAEPLSEKRATKSALLPSFPTPKLTVKEKKELASYAHSLGKKLKFQQVGKSGVTPAIAAAMVEALEANELLKLKVHGSCPEEMSDAIQQLESATGSAAVDQIGRTVILYRPSLSKIKKDADRKIKQQLQHVAKVRKYRGKKKQLEDSSERNDYDSKKLKDGSQ</sequence>
<evidence type="ECO:0000313" key="6">
    <source>
        <dbReference type="Proteomes" id="UP000636800"/>
    </source>
</evidence>
<evidence type="ECO:0000313" key="5">
    <source>
        <dbReference type="EMBL" id="KAG0488592.1"/>
    </source>
</evidence>
<dbReference type="SUPFAM" id="SSF75471">
    <property type="entry name" value="YhbY-like"/>
    <property type="match status" value="1"/>
</dbReference>
<dbReference type="Pfam" id="PF01985">
    <property type="entry name" value="CRS1_YhbY"/>
    <property type="match status" value="1"/>
</dbReference>
<feature type="compositionally biased region" description="Basic residues" evidence="3">
    <location>
        <begin position="229"/>
        <end position="238"/>
    </location>
</feature>
<evidence type="ECO:0000256" key="1">
    <source>
        <dbReference type="ARBA" id="ARBA00022884"/>
    </source>
</evidence>
<dbReference type="PANTHER" id="PTHR47714">
    <property type="entry name" value="CRS1/YHBY DOMAIN CONTAINING PROTEIN, EXPRESSED"/>
    <property type="match status" value="1"/>
</dbReference>
<dbReference type="EMBL" id="JADCNL010000003">
    <property type="protein sequence ID" value="KAG0488592.1"/>
    <property type="molecule type" value="Genomic_DNA"/>
</dbReference>
<name>A0A835RMA5_VANPL</name>